<proteinExistence type="predicted"/>
<protein>
    <submittedName>
        <fullName evidence="1">Uncharacterized protein</fullName>
    </submittedName>
</protein>
<accession>A0ABW3Z4P6</accession>
<reference evidence="2" key="1">
    <citation type="journal article" date="2019" name="Int. J. Syst. Evol. Microbiol.">
        <title>The Global Catalogue of Microorganisms (GCM) 10K type strain sequencing project: providing services to taxonomists for standard genome sequencing and annotation.</title>
        <authorList>
            <consortium name="The Broad Institute Genomics Platform"/>
            <consortium name="The Broad Institute Genome Sequencing Center for Infectious Disease"/>
            <person name="Wu L."/>
            <person name="Ma J."/>
        </authorList>
    </citation>
    <scope>NUCLEOTIDE SEQUENCE [LARGE SCALE GENOMIC DNA]</scope>
    <source>
        <strain evidence="2">CCUG 61696</strain>
    </source>
</reference>
<evidence type="ECO:0000313" key="2">
    <source>
        <dbReference type="Proteomes" id="UP001597171"/>
    </source>
</evidence>
<comment type="caution">
    <text evidence="1">The sequence shown here is derived from an EMBL/GenBank/DDBJ whole genome shotgun (WGS) entry which is preliminary data.</text>
</comment>
<sequence length="74" mass="8043">MSALISYGGGTDAAEPFQRKQIVISLIEETAADVSTLVGTRMNRVGERTIFRVPAMSIETGRNTGRDRRGSIMV</sequence>
<name>A0ABW3Z4P6_9HYPH</name>
<dbReference type="Proteomes" id="UP001597171">
    <property type="component" value="Unassembled WGS sequence"/>
</dbReference>
<keyword evidence="2" id="KW-1185">Reference proteome</keyword>
<dbReference type="EMBL" id="JBHTMX010000008">
    <property type="protein sequence ID" value="MFD1330902.1"/>
    <property type="molecule type" value="Genomic_DNA"/>
</dbReference>
<evidence type="ECO:0000313" key="1">
    <source>
        <dbReference type="EMBL" id="MFD1330902.1"/>
    </source>
</evidence>
<dbReference type="RefSeq" id="WP_378774103.1">
    <property type="nucleotide sequence ID" value="NZ_JBHTMX010000008.1"/>
</dbReference>
<gene>
    <name evidence="1" type="ORF">ACFQ4O_02715</name>
</gene>
<organism evidence="1 2">
    <name type="scientific">Methylopila musalis</name>
    <dbReference type="NCBI Taxonomy" id="1134781"/>
    <lineage>
        <taxon>Bacteria</taxon>
        <taxon>Pseudomonadati</taxon>
        <taxon>Pseudomonadota</taxon>
        <taxon>Alphaproteobacteria</taxon>
        <taxon>Hyphomicrobiales</taxon>
        <taxon>Methylopilaceae</taxon>
        <taxon>Methylopila</taxon>
    </lineage>
</organism>